<feature type="binding site" evidence="12">
    <location>
        <position position="171"/>
    </location>
    <ligand>
        <name>anthranilate</name>
        <dbReference type="ChEBI" id="CHEBI:16567"/>
        <label>2</label>
    </ligand>
</feature>
<dbReference type="InterPro" id="IPR036320">
    <property type="entry name" value="Glycosyl_Trfase_fam3_N_dom_sf"/>
</dbReference>
<keyword evidence="6 12" id="KW-0479">Metal-binding</keyword>
<dbReference type="InterPro" id="IPR035902">
    <property type="entry name" value="Nuc_phospho_transferase"/>
</dbReference>
<keyword evidence="16" id="KW-1185">Reference proteome</keyword>
<dbReference type="InterPro" id="IPR005940">
    <property type="entry name" value="Anthranilate_Pribosyl_Tfrase"/>
</dbReference>
<keyword evidence="7 12" id="KW-0822">Tryptophan biosynthesis</keyword>
<dbReference type="InterPro" id="IPR000312">
    <property type="entry name" value="Glycosyl_Trfase_fam3"/>
</dbReference>
<feature type="binding site" evidence="12">
    <location>
        <position position="85"/>
    </location>
    <ligand>
        <name>anthranilate</name>
        <dbReference type="ChEBI" id="CHEBI:16567"/>
        <label>1</label>
    </ligand>
</feature>
<comment type="pathway">
    <text evidence="1 12">Amino-acid biosynthesis; L-tryptophan biosynthesis; L-tryptophan from chorismate: step 2/5.</text>
</comment>
<evidence type="ECO:0000313" key="15">
    <source>
        <dbReference type="EMBL" id="EAV46716.1"/>
    </source>
</evidence>
<protein>
    <recommendedName>
        <fullName evidence="12">Anthranilate phosphoribosyltransferase</fullName>
        <ecNumber evidence="12">2.4.2.18</ecNumber>
    </recommendedName>
</protein>
<comment type="subunit">
    <text evidence="2 12">Homodimer.</text>
</comment>
<comment type="caution">
    <text evidence="15">The sequence shown here is derived from an EMBL/GenBank/DDBJ whole genome shotgun (WGS) entry which is preliminary data.</text>
</comment>
<evidence type="ECO:0000259" key="13">
    <source>
        <dbReference type="Pfam" id="PF00591"/>
    </source>
</evidence>
<feature type="domain" description="Glycosyl transferase family 3" evidence="13">
    <location>
        <begin position="78"/>
        <end position="329"/>
    </location>
</feature>
<evidence type="ECO:0000256" key="12">
    <source>
        <dbReference type="HAMAP-Rule" id="MF_00211"/>
    </source>
</evidence>
<dbReference type="GO" id="GO:0005829">
    <property type="term" value="C:cytosol"/>
    <property type="evidence" value="ECO:0007669"/>
    <property type="project" value="TreeGrafter"/>
</dbReference>
<dbReference type="EMBL" id="AAUX01000001">
    <property type="protein sequence ID" value="EAV46716.1"/>
    <property type="molecule type" value="Genomic_DNA"/>
</dbReference>
<evidence type="ECO:0000256" key="8">
    <source>
        <dbReference type="ARBA" id="ARBA00022842"/>
    </source>
</evidence>
<sequence length="341" mass="36681">MMTDSIHDYLTQLIEGRNLSDDEMTDVMSKIMTGKLTPAQIAGFMMGMRIKGETTEEIAAAAQVMREQSQHVTLTNRQHLIDTCGTGGDNLQTFNVSTLSAIISAAAGARVAKHGGRSVSSKCGSADVLEALGVNVNLTHESIAALVDKIGIGFMFAPNYHPAMRYVAPVRKELGIRTFFNLLGPLTNPANARSQVVGVFSKQLCTTFAQALRTLGSHHVMIVSGADGMDEISITGPTHVAELKNNRVEEFTIQPDDFNLPVGSIEDIMVENVEQSKAIIMNILHGEHSTARNITLLNAGAAIYVSGIAQDLQKGIEKAATVVDNGQALKKLNELVKESHE</sequence>
<feature type="binding site" evidence="12">
    <location>
        <begin position="113"/>
        <end position="121"/>
    </location>
    <ligand>
        <name>5-phospho-alpha-D-ribose 1-diphosphate</name>
        <dbReference type="ChEBI" id="CHEBI:58017"/>
    </ligand>
</feature>
<keyword evidence="5 12" id="KW-0808">Transferase</keyword>
<dbReference type="PANTHER" id="PTHR43285:SF2">
    <property type="entry name" value="ANTHRANILATE PHOSPHORIBOSYLTRANSFERASE"/>
    <property type="match status" value="1"/>
</dbReference>
<dbReference type="SUPFAM" id="SSF52418">
    <property type="entry name" value="Nucleoside phosphorylase/phosphoribosyltransferase catalytic domain"/>
    <property type="match status" value="1"/>
</dbReference>
<feature type="binding site" evidence="12">
    <location>
        <position position="125"/>
    </location>
    <ligand>
        <name>5-phospho-alpha-D-ribose 1-diphosphate</name>
        <dbReference type="ChEBI" id="CHEBI:58017"/>
    </ligand>
</feature>
<dbReference type="Proteomes" id="UP000054262">
    <property type="component" value="Unassembled WGS sequence"/>
</dbReference>
<dbReference type="Pfam" id="PF00591">
    <property type="entry name" value="Glycos_transf_3"/>
    <property type="match status" value="1"/>
</dbReference>
<dbReference type="SUPFAM" id="SSF47648">
    <property type="entry name" value="Nucleoside phosphorylase/phosphoribosyltransferase N-terminal domain"/>
    <property type="match status" value="1"/>
</dbReference>
<dbReference type="UniPathway" id="UPA00035">
    <property type="reaction ID" value="UER00041"/>
</dbReference>
<evidence type="ECO:0000256" key="10">
    <source>
        <dbReference type="ARBA" id="ARBA00052328"/>
    </source>
</evidence>
<evidence type="ECO:0000256" key="2">
    <source>
        <dbReference type="ARBA" id="ARBA00011738"/>
    </source>
</evidence>
<accession>A0P5A6</accession>
<comment type="similarity">
    <text evidence="12">Belongs to the anthranilate phosphoribosyltransferase family.</text>
</comment>
<name>A0P5A6_9PROT</name>
<reference evidence="15 16" key="1">
    <citation type="submission" date="2006-11" db="EMBL/GenBank/DDBJ databases">
        <authorList>
            <person name="Giovannoni S."/>
            <person name="Vergin K."/>
            <person name="Ferriera S."/>
            <person name="Johnson J."/>
            <person name="Kravitz S."/>
            <person name="Beeson K."/>
            <person name="Sutton G."/>
            <person name="Rogers Y.-H."/>
            <person name="Friedman R."/>
            <person name="Frazier M."/>
            <person name="Venter J.C."/>
        </authorList>
    </citation>
    <scope>NUCLEOTIDE SEQUENCE [LARGE SCALE GENOMIC DNA]</scope>
    <source>
        <strain evidence="15 16">HTCC2181</strain>
    </source>
</reference>
<feature type="binding site" evidence="12">
    <location>
        <position position="230"/>
    </location>
    <ligand>
        <name>Mg(2+)</name>
        <dbReference type="ChEBI" id="CHEBI:18420"/>
        <label>2</label>
    </ligand>
</feature>
<dbReference type="Gene3D" id="3.40.1030.10">
    <property type="entry name" value="Nucleoside phosphorylase/phosphoribosyltransferase catalytic domain"/>
    <property type="match status" value="1"/>
</dbReference>
<organism evidence="15 16">
    <name type="scientific">Methylophilales bacterium HTCC2181</name>
    <dbReference type="NCBI Taxonomy" id="383631"/>
    <lineage>
        <taxon>Bacteria</taxon>
        <taxon>Pseudomonadati</taxon>
        <taxon>Pseudomonadota</taxon>
        <taxon>Betaproteobacteria</taxon>
        <taxon>Nitrosomonadales</taxon>
        <taxon>OM43 clade</taxon>
    </lineage>
</organism>
<feature type="binding site" evidence="12">
    <location>
        <position position="93"/>
    </location>
    <ligand>
        <name>5-phospho-alpha-D-ribose 1-diphosphate</name>
        <dbReference type="ChEBI" id="CHEBI:58017"/>
    </ligand>
</feature>
<keyword evidence="9 12" id="KW-0057">Aromatic amino acid biosynthesis</keyword>
<evidence type="ECO:0000259" key="14">
    <source>
        <dbReference type="Pfam" id="PF02885"/>
    </source>
</evidence>
<dbReference type="Gene3D" id="1.20.970.10">
    <property type="entry name" value="Transferase, Pyrimidine Nucleoside Phosphorylase, Chain C"/>
    <property type="match status" value="1"/>
</dbReference>
<comment type="caution">
    <text evidence="12">Lacks conserved residue(s) required for the propagation of feature annotation.</text>
</comment>
<proteinExistence type="inferred from homology"/>
<feature type="binding site" evidence="12">
    <location>
        <position position="85"/>
    </location>
    <ligand>
        <name>5-phospho-alpha-D-ribose 1-diphosphate</name>
        <dbReference type="ChEBI" id="CHEBI:58017"/>
    </ligand>
</feature>
<dbReference type="FunFam" id="1.20.970.10:FF:000006">
    <property type="entry name" value="Anthranilate phosphoribosyltransferase"/>
    <property type="match status" value="1"/>
</dbReference>
<feature type="domain" description="Glycosyl transferase family 3 N-terminal" evidence="14">
    <location>
        <begin position="8"/>
        <end position="68"/>
    </location>
</feature>
<dbReference type="OrthoDB" id="9806430at2"/>
<dbReference type="Pfam" id="PF02885">
    <property type="entry name" value="Glycos_trans_3N"/>
    <property type="match status" value="1"/>
</dbReference>
<evidence type="ECO:0000256" key="3">
    <source>
        <dbReference type="ARBA" id="ARBA00022605"/>
    </source>
</evidence>
<comment type="similarity">
    <text evidence="11">In the C-terminal section; belongs to the anthranilate phosphoribosyltransferase family.</text>
</comment>
<dbReference type="HAMAP" id="MF_00211">
    <property type="entry name" value="TrpD"/>
    <property type="match status" value="1"/>
</dbReference>
<evidence type="ECO:0000256" key="6">
    <source>
        <dbReference type="ARBA" id="ARBA00022723"/>
    </source>
</evidence>
<feature type="binding site" evidence="12">
    <location>
        <begin position="95"/>
        <end position="98"/>
    </location>
    <ligand>
        <name>5-phospho-alpha-D-ribose 1-diphosphate</name>
        <dbReference type="ChEBI" id="CHEBI:58017"/>
    </ligand>
</feature>
<evidence type="ECO:0000256" key="7">
    <source>
        <dbReference type="ARBA" id="ARBA00022822"/>
    </source>
</evidence>
<dbReference type="PANTHER" id="PTHR43285">
    <property type="entry name" value="ANTHRANILATE PHOSPHORIBOSYLTRANSFERASE"/>
    <property type="match status" value="1"/>
</dbReference>
<dbReference type="GO" id="GO:0004048">
    <property type="term" value="F:anthranilate phosphoribosyltransferase activity"/>
    <property type="evidence" value="ECO:0007669"/>
    <property type="project" value="UniProtKB-UniRule"/>
</dbReference>
<keyword evidence="3 12" id="KW-0028">Amino-acid biosynthesis</keyword>
<dbReference type="AlphaFoldDB" id="A0P5A6"/>
<gene>
    <name evidence="12" type="primary">trpD</name>
    <name evidence="15" type="ORF">MB2181_01545</name>
</gene>
<evidence type="ECO:0000313" key="16">
    <source>
        <dbReference type="Proteomes" id="UP000054262"/>
    </source>
</evidence>
<keyword evidence="4 12" id="KW-0328">Glycosyltransferase</keyword>
<evidence type="ECO:0000256" key="4">
    <source>
        <dbReference type="ARBA" id="ARBA00022676"/>
    </source>
</evidence>
<dbReference type="NCBIfam" id="TIGR01245">
    <property type="entry name" value="trpD"/>
    <property type="match status" value="1"/>
</dbReference>
<dbReference type="GO" id="GO:0000162">
    <property type="term" value="P:L-tryptophan biosynthetic process"/>
    <property type="evidence" value="ECO:0007669"/>
    <property type="project" value="UniProtKB-UniRule"/>
</dbReference>
<dbReference type="EC" id="2.4.2.18" evidence="12"/>
<evidence type="ECO:0000256" key="5">
    <source>
        <dbReference type="ARBA" id="ARBA00022679"/>
    </source>
</evidence>
<evidence type="ECO:0000256" key="11">
    <source>
        <dbReference type="ARBA" id="ARBA00061188"/>
    </source>
</evidence>
<feature type="binding site" evidence="12">
    <location>
        <position position="231"/>
    </location>
    <ligand>
        <name>Mg(2+)</name>
        <dbReference type="ChEBI" id="CHEBI:18420"/>
        <label>2</label>
    </ligand>
</feature>
<evidence type="ECO:0000256" key="1">
    <source>
        <dbReference type="ARBA" id="ARBA00004907"/>
    </source>
</evidence>
<comment type="function">
    <text evidence="12">Catalyzes the transfer of the phosphoribosyl group of 5-phosphorylribose-1-pyrophosphate (PRPP) to anthranilate to yield N-(5'-phosphoribosyl)-anthranilate (PRA).</text>
</comment>
<evidence type="ECO:0000256" key="9">
    <source>
        <dbReference type="ARBA" id="ARBA00023141"/>
    </source>
</evidence>
<keyword evidence="8 12" id="KW-0460">Magnesium</keyword>
<feature type="binding site" evidence="12">
    <location>
        <position position="97"/>
    </location>
    <ligand>
        <name>Mg(2+)</name>
        <dbReference type="ChEBI" id="CHEBI:18420"/>
        <label>1</label>
    </ligand>
</feature>
<feature type="binding site" evidence="12">
    <location>
        <position position="231"/>
    </location>
    <ligand>
        <name>Mg(2+)</name>
        <dbReference type="ChEBI" id="CHEBI:18420"/>
        <label>1</label>
    </ligand>
</feature>
<dbReference type="FunFam" id="3.40.1030.10:FF:000002">
    <property type="entry name" value="Anthranilate phosphoribosyltransferase"/>
    <property type="match status" value="1"/>
</dbReference>
<comment type="cofactor">
    <cofactor evidence="12">
        <name>Mg(2+)</name>
        <dbReference type="ChEBI" id="CHEBI:18420"/>
    </cofactor>
    <text evidence="12">Binds 2 magnesium ions per monomer.</text>
</comment>
<comment type="catalytic activity">
    <reaction evidence="10 12">
        <text>N-(5-phospho-beta-D-ribosyl)anthranilate + diphosphate = 5-phospho-alpha-D-ribose 1-diphosphate + anthranilate</text>
        <dbReference type="Rhea" id="RHEA:11768"/>
        <dbReference type="ChEBI" id="CHEBI:16567"/>
        <dbReference type="ChEBI" id="CHEBI:18277"/>
        <dbReference type="ChEBI" id="CHEBI:33019"/>
        <dbReference type="ChEBI" id="CHEBI:58017"/>
        <dbReference type="EC" id="2.4.2.18"/>
    </reaction>
</comment>
<dbReference type="InterPro" id="IPR017459">
    <property type="entry name" value="Glycosyl_Trfase_fam3_N_dom"/>
</dbReference>
<feature type="binding site" evidence="12">
    <location>
        <begin position="88"/>
        <end position="89"/>
    </location>
    <ligand>
        <name>5-phospho-alpha-D-ribose 1-diphosphate</name>
        <dbReference type="ChEBI" id="CHEBI:58017"/>
    </ligand>
</feature>
<dbReference type="GO" id="GO:0000287">
    <property type="term" value="F:magnesium ion binding"/>
    <property type="evidence" value="ECO:0007669"/>
    <property type="project" value="UniProtKB-UniRule"/>
</dbReference>